<dbReference type="AlphaFoldDB" id="W7YN00"/>
<dbReference type="PROSITE" id="PS51257">
    <property type="entry name" value="PROKAR_LIPOPROTEIN"/>
    <property type="match status" value="1"/>
</dbReference>
<comment type="caution">
    <text evidence="2">The sequence shown here is derived from an EMBL/GenBank/DDBJ whole genome shotgun (WGS) entry which is preliminary data.</text>
</comment>
<dbReference type="PANTHER" id="PTHR35532:SF5">
    <property type="entry name" value="CARBOHYDRATE-BINDING DOMAIN-CONTAINING PROTEIN"/>
    <property type="match status" value="1"/>
</dbReference>
<sequence>MKVFLFAVATLFITSCHFTSSKLKMIDVSNEIISPQKYIVCKAEGSIKIDGLADDEAWKNVPFTNSFIDIEGVKTPKFDTKVKMLWDEQYFYVYSTMQEPHIWGDLYQRDTVIFYNNDFEVFIDPSMDTYHYGEIEINALNTVWDLKLDKPYRVGGNADNSWNLNELVSAVKIYGTLNNPNDIDSCWNVEMAIPIDKLMKLKDSNEDHPKEGEQWKVNFSRVEWDFDVVHGCYDRKKNKGKYLPEYNWVWSNQGVINMHEPEKWGVVQFTDSTMPNDSFFMKDADFLYKQVAYALFRKTQFGDLKGLLAKSSGYTEDFIIKTGVLNVSANYVKKEGDFYFTISSPSNTYVISSNGYLNIN</sequence>
<dbReference type="STRING" id="869213.GCA_000517085_04726"/>
<evidence type="ECO:0000313" key="2">
    <source>
        <dbReference type="EMBL" id="GAF03774.1"/>
    </source>
</evidence>
<dbReference type="GO" id="GO:0030246">
    <property type="term" value="F:carbohydrate binding"/>
    <property type="evidence" value="ECO:0007669"/>
    <property type="project" value="InterPro"/>
</dbReference>
<name>W7YN00_9BACT</name>
<accession>W7YN00</accession>
<dbReference type="PANTHER" id="PTHR35532">
    <property type="entry name" value="SIMILAR TO POLYHYDROXYALKANOATE DEPOLYMERASE"/>
    <property type="match status" value="1"/>
</dbReference>
<feature type="domain" description="Carbohydrate-binding" evidence="1">
    <location>
        <begin position="49"/>
        <end position="145"/>
    </location>
</feature>
<organism evidence="2 3">
    <name type="scientific">Saccharicrinis fermentans DSM 9555 = JCM 21142</name>
    <dbReference type="NCBI Taxonomy" id="869213"/>
    <lineage>
        <taxon>Bacteria</taxon>
        <taxon>Pseudomonadati</taxon>
        <taxon>Bacteroidota</taxon>
        <taxon>Bacteroidia</taxon>
        <taxon>Marinilabiliales</taxon>
        <taxon>Marinilabiliaceae</taxon>
        <taxon>Saccharicrinis</taxon>
    </lineage>
</organism>
<dbReference type="GO" id="GO:0004553">
    <property type="term" value="F:hydrolase activity, hydrolyzing O-glycosyl compounds"/>
    <property type="evidence" value="ECO:0007669"/>
    <property type="project" value="InterPro"/>
</dbReference>
<dbReference type="GO" id="GO:0016052">
    <property type="term" value="P:carbohydrate catabolic process"/>
    <property type="evidence" value="ECO:0007669"/>
    <property type="project" value="InterPro"/>
</dbReference>
<dbReference type="eggNOG" id="COG3509">
    <property type="taxonomic scope" value="Bacteria"/>
</dbReference>
<dbReference type="CDD" id="cd09620">
    <property type="entry name" value="CBM9_like_3"/>
    <property type="match status" value="1"/>
</dbReference>
<dbReference type="EMBL" id="BAMD01000030">
    <property type="protein sequence ID" value="GAF03774.1"/>
    <property type="molecule type" value="Genomic_DNA"/>
</dbReference>
<evidence type="ECO:0000313" key="3">
    <source>
        <dbReference type="Proteomes" id="UP000019402"/>
    </source>
</evidence>
<dbReference type="Pfam" id="PF06452">
    <property type="entry name" value="CBM9_1"/>
    <property type="match status" value="1"/>
</dbReference>
<keyword evidence="3" id="KW-1185">Reference proteome</keyword>
<evidence type="ECO:0000259" key="1">
    <source>
        <dbReference type="Pfam" id="PF06452"/>
    </source>
</evidence>
<dbReference type="InterPro" id="IPR010502">
    <property type="entry name" value="Carb-bd_dom_fam9"/>
</dbReference>
<dbReference type="Gene3D" id="2.60.40.1190">
    <property type="match status" value="1"/>
</dbReference>
<dbReference type="SUPFAM" id="SSF49344">
    <property type="entry name" value="CBD9-like"/>
    <property type="match status" value="1"/>
</dbReference>
<proteinExistence type="predicted"/>
<protein>
    <recommendedName>
        <fullName evidence="1">Carbohydrate-binding domain-containing protein</fullName>
    </recommendedName>
</protein>
<dbReference type="RefSeq" id="WP_052343413.1">
    <property type="nucleotide sequence ID" value="NZ_BAMD01000030.1"/>
</dbReference>
<reference evidence="2 3" key="1">
    <citation type="journal article" date="2014" name="Genome Announc.">
        <title>Draft Genome Sequence of Cytophaga fermentans JCM 21142T, a Facultative Anaerobe Isolated from Marine Mud.</title>
        <authorList>
            <person name="Starns D."/>
            <person name="Oshima K."/>
            <person name="Suda W."/>
            <person name="Iino T."/>
            <person name="Yuki M."/>
            <person name="Inoue J."/>
            <person name="Kitamura K."/>
            <person name="Iida T."/>
            <person name="Darby A."/>
            <person name="Hattori M."/>
            <person name="Ohkuma M."/>
        </authorList>
    </citation>
    <scope>NUCLEOTIDE SEQUENCE [LARGE SCALE GENOMIC DNA]</scope>
    <source>
        <strain evidence="2 3">JCM 21142</strain>
    </source>
</reference>
<dbReference type="Proteomes" id="UP000019402">
    <property type="component" value="Unassembled WGS sequence"/>
</dbReference>
<dbReference type="OrthoDB" id="100605at2"/>
<gene>
    <name evidence="2" type="ORF">JCM21142_62456</name>
</gene>